<dbReference type="Gene3D" id="3.40.50.1110">
    <property type="entry name" value="SGNH hydrolase"/>
    <property type="match status" value="1"/>
</dbReference>
<organism evidence="2 3">
    <name type="scientific">Arthrobacter alpinus</name>
    <dbReference type="NCBI Taxonomy" id="656366"/>
    <lineage>
        <taxon>Bacteria</taxon>
        <taxon>Bacillati</taxon>
        <taxon>Actinomycetota</taxon>
        <taxon>Actinomycetes</taxon>
        <taxon>Micrococcales</taxon>
        <taxon>Micrococcaceae</taxon>
        <taxon>Arthrobacter</taxon>
    </lineage>
</organism>
<reference evidence="2 3" key="2">
    <citation type="journal article" date="2016" name="J. Biotechnol.">
        <title>Complete genome sequence of Arthrobacter alpinus ERGS4:06, a yellow pigmented bacterium tolerant to cold and radiations isolated from Sikkim Himalaya.</title>
        <authorList>
            <person name="Kumar R."/>
            <person name="Singh D."/>
            <person name="Swarnkar M.K."/>
            <person name="Singh A.K."/>
            <person name="Kumar S."/>
        </authorList>
    </citation>
    <scope>NUCLEOTIDE SEQUENCE [LARGE SCALE GENOMIC DNA]</scope>
    <source>
        <strain evidence="2 3">ERGS4:06</strain>
    </source>
</reference>
<proteinExistence type="predicted"/>
<dbReference type="Pfam" id="PF14606">
    <property type="entry name" value="Lipase_GDSL_3"/>
    <property type="match status" value="1"/>
</dbReference>
<gene>
    <name evidence="2" type="ORF">AS189_12200</name>
</gene>
<sequence>MITTHPIPASFIRGALELESTATGTIVHRLPSSARAQANGDPQLLMVEQQPSGVRIVFQTASTTIELDTVRSRTSYAGAPSRPDGVIEIVVDGSVFGESVTNGGILTTIDMATGVPSREQGPSCTSSFTNLPAGLKNIELWLPHNEVTELLELRSDAPLQPQPVSVRPQWLHHGSSISHGSNATRPTAIWPALAARLGGMELTNLGFGGSALLDPFTARTMRDTPADAISIKMGINIVNLDLMRLRAFGPAVHGFLDTLRDGHPETPLLVVSPVFCGIHEDTPGPGAFDMAALAEGKMRFIATGDPLETAAGKLTLRIIRDELERIVRARAQSDPNLHFLDGLALYGESDAQTHPLSDALHPDSETHRLMGERFARLAFRPGAPLEAR</sequence>
<dbReference type="Gene3D" id="2.60.120.260">
    <property type="entry name" value="Galactose-binding domain-like"/>
    <property type="match status" value="1"/>
</dbReference>
<dbReference type="InterPro" id="IPR013830">
    <property type="entry name" value="SGNH_hydro"/>
</dbReference>
<reference evidence="3" key="1">
    <citation type="submission" date="2015-11" db="EMBL/GenBank/DDBJ databases">
        <authorList>
            <person name="Kumar R."/>
            <person name="Singh D."/>
            <person name="Swarnkar M.K."/>
            <person name="Singh A.K."/>
            <person name="Kumar S."/>
        </authorList>
    </citation>
    <scope>NUCLEOTIDE SEQUENCE [LARGE SCALE GENOMIC DNA]</scope>
    <source>
        <strain evidence="3">ERGS4:06</strain>
    </source>
</reference>
<evidence type="ECO:0000313" key="3">
    <source>
        <dbReference type="Proteomes" id="UP000059574"/>
    </source>
</evidence>
<accession>A0A0S2M033</accession>
<dbReference type="EMBL" id="CP013200">
    <property type="protein sequence ID" value="ALO67125.1"/>
    <property type="molecule type" value="Genomic_DNA"/>
</dbReference>
<protein>
    <submittedName>
        <fullName evidence="2">Lipase</fullName>
    </submittedName>
</protein>
<dbReference type="AlphaFoldDB" id="A0A0S2M033"/>
<dbReference type="RefSeq" id="WP_062289297.1">
    <property type="nucleotide sequence ID" value="NZ_CP013200.1"/>
</dbReference>
<evidence type="ECO:0000313" key="2">
    <source>
        <dbReference type="EMBL" id="ALO67125.1"/>
    </source>
</evidence>
<dbReference type="InterPro" id="IPR036514">
    <property type="entry name" value="SGNH_hydro_sf"/>
</dbReference>
<dbReference type="OrthoDB" id="2060945at2"/>
<name>A0A0S2M033_9MICC</name>
<evidence type="ECO:0000259" key="1">
    <source>
        <dbReference type="Pfam" id="PF14606"/>
    </source>
</evidence>
<dbReference type="Proteomes" id="UP000059574">
    <property type="component" value="Chromosome"/>
</dbReference>
<feature type="domain" description="SGNH hydrolase-type esterase" evidence="1">
    <location>
        <begin position="173"/>
        <end position="272"/>
    </location>
</feature>
<dbReference type="SUPFAM" id="SSF52266">
    <property type="entry name" value="SGNH hydrolase"/>
    <property type="match status" value="1"/>
</dbReference>